<evidence type="ECO:0000256" key="3">
    <source>
        <dbReference type="ARBA" id="ARBA00022989"/>
    </source>
</evidence>
<dbReference type="Proteomes" id="UP000886787">
    <property type="component" value="Unassembled WGS sequence"/>
</dbReference>
<reference evidence="6" key="2">
    <citation type="journal article" date="2021" name="PeerJ">
        <title>Extensive microbial diversity within the chicken gut microbiome revealed by metagenomics and culture.</title>
        <authorList>
            <person name="Gilroy R."/>
            <person name="Ravi A."/>
            <person name="Getino M."/>
            <person name="Pursley I."/>
            <person name="Horton D.L."/>
            <person name="Alikhan N.F."/>
            <person name="Baker D."/>
            <person name="Gharbi K."/>
            <person name="Hall N."/>
            <person name="Watson M."/>
            <person name="Adriaenssens E.M."/>
            <person name="Foster-Nyarko E."/>
            <person name="Jarju S."/>
            <person name="Secka A."/>
            <person name="Antonio M."/>
            <person name="Oren A."/>
            <person name="Chaudhuri R.R."/>
            <person name="La Ragione R."/>
            <person name="Hildebrand F."/>
            <person name="Pallen M.J."/>
        </authorList>
    </citation>
    <scope>NUCLEOTIDE SEQUENCE</scope>
    <source>
        <strain evidence="6">ChiSjej1B19-3389</strain>
    </source>
</reference>
<accession>A0A9D0ZH59</accession>
<protein>
    <submittedName>
        <fullName evidence="6">Energy-coupling factor transporter transmembrane protein EcfT</fullName>
    </submittedName>
</protein>
<sequence length="289" mass="32678">MYALENYHPFVLFFYFITVVCLTMFFMHPVLLFVSLLASFVLFTAMRGLRGVGFSAVFFLVVALINPFFSHNGVTPLLFINGNPITLEALVYGIFMGMLLLSTLYWLRSFHTLMTEDKIMALFSGVFPKLALLLSMILHFVPQLVKKGKAIYAAQKALGAWENAKHFKAHKLWIAVLSALLTQALESAIDTADSMRARGYAAAKRRSACPCKFRGKDMALLVCILLLAGCFLFFAWTGRTTFYFYPRISQIDLSPAAIFMYIAYALLMFMPVIILVKGEIRWKYLQSGI</sequence>
<feature type="transmembrane region" description="Helical" evidence="5">
    <location>
        <begin position="256"/>
        <end position="276"/>
    </location>
</feature>
<evidence type="ECO:0000256" key="1">
    <source>
        <dbReference type="ARBA" id="ARBA00004141"/>
    </source>
</evidence>
<keyword evidence="4 5" id="KW-0472">Membrane</keyword>
<dbReference type="CDD" id="cd16914">
    <property type="entry name" value="EcfT"/>
    <property type="match status" value="1"/>
</dbReference>
<feature type="transmembrane region" description="Helical" evidence="5">
    <location>
        <begin position="218"/>
        <end position="236"/>
    </location>
</feature>
<feature type="transmembrane region" description="Helical" evidence="5">
    <location>
        <begin position="12"/>
        <end position="45"/>
    </location>
</feature>
<keyword evidence="2 5" id="KW-0812">Transmembrane</keyword>
<dbReference type="InterPro" id="IPR003339">
    <property type="entry name" value="ABC/ECF_trnsptr_transmembrane"/>
</dbReference>
<feature type="transmembrane region" description="Helical" evidence="5">
    <location>
        <begin position="89"/>
        <end position="107"/>
    </location>
</feature>
<dbReference type="EMBL" id="DVFW01000020">
    <property type="protein sequence ID" value="HIQ80338.1"/>
    <property type="molecule type" value="Genomic_DNA"/>
</dbReference>
<name>A0A9D0ZH59_9FIRM</name>
<evidence type="ECO:0000256" key="4">
    <source>
        <dbReference type="ARBA" id="ARBA00023136"/>
    </source>
</evidence>
<dbReference type="AlphaFoldDB" id="A0A9D0ZH59"/>
<evidence type="ECO:0000256" key="5">
    <source>
        <dbReference type="SAM" id="Phobius"/>
    </source>
</evidence>
<evidence type="ECO:0000313" key="6">
    <source>
        <dbReference type="EMBL" id="HIQ80338.1"/>
    </source>
</evidence>
<proteinExistence type="predicted"/>
<dbReference type="GO" id="GO:0005886">
    <property type="term" value="C:plasma membrane"/>
    <property type="evidence" value="ECO:0007669"/>
    <property type="project" value="UniProtKB-ARBA"/>
</dbReference>
<reference evidence="6" key="1">
    <citation type="submission" date="2020-10" db="EMBL/GenBank/DDBJ databases">
        <authorList>
            <person name="Gilroy R."/>
        </authorList>
    </citation>
    <scope>NUCLEOTIDE SEQUENCE</scope>
    <source>
        <strain evidence="6">ChiSjej1B19-3389</strain>
    </source>
</reference>
<dbReference type="Pfam" id="PF02361">
    <property type="entry name" value="CbiQ"/>
    <property type="match status" value="1"/>
</dbReference>
<comment type="subcellular location">
    <subcellularLocation>
        <location evidence="1">Membrane</location>
        <topology evidence="1">Multi-pass membrane protein</topology>
    </subcellularLocation>
</comment>
<evidence type="ECO:0000313" key="7">
    <source>
        <dbReference type="Proteomes" id="UP000886787"/>
    </source>
</evidence>
<feature type="transmembrane region" description="Helical" evidence="5">
    <location>
        <begin position="172"/>
        <end position="189"/>
    </location>
</feature>
<comment type="caution">
    <text evidence="6">The sequence shown here is derived from an EMBL/GenBank/DDBJ whole genome shotgun (WGS) entry which is preliminary data.</text>
</comment>
<organism evidence="6 7">
    <name type="scientific">Candidatus Scatavimonas merdigallinarum</name>
    <dbReference type="NCBI Taxonomy" id="2840914"/>
    <lineage>
        <taxon>Bacteria</taxon>
        <taxon>Bacillati</taxon>
        <taxon>Bacillota</taxon>
        <taxon>Clostridia</taxon>
        <taxon>Eubacteriales</taxon>
        <taxon>Oscillospiraceae</taxon>
        <taxon>Oscillospiraceae incertae sedis</taxon>
        <taxon>Candidatus Scatavimonas</taxon>
    </lineage>
</organism>
<feature type="transmembrane region" description="Helical" evidence="5">
    <location>
        <begin position="52"/>
        <end position="69"/>
    </location>
</feature>
<feature type="transmembrane region" description="Helical" evidence="5">
    <location>
        <begin position="119"/>
        <end position="141"/>
    </location>
</feature>
<evidence type="ECO:0000256" key="2">
    <source>
        <dbReference type="ARBA" id="ARBA00022692"/>
    </source>
</evidence>
<keyword evidence="3 5" id="KW-1133">Transmembrane helix</keyword>
<gene>
    <name evidence="6" type="ORF">IAD32_03535</name>
</gene>